<evidence type="ECO:0000313" key="2">
    <source>
        <dbReference type="Proteomes" id="UP001324287"/>
    </source>
</evidence>
<organism evidence="1 2">
    <name type="scientific">Blastococcus brunescens</name>
    <dbReference type="NCBI Taxonomy" id="1564165"/>
    <lineage>
        <taxon>Bacteria</taxon>
        <taxon>Bacillati</taxon>
        <taxon>Actinomycetota</taxon>
        <taxon>Actinomycetes</taxon>
        <taxon>Geodermatophilales</taxon>
        <taxon>Geodermatophilaceae</taxon>
        <taxon>Blastococcus</taxon>
    </lineage>
</organism>
<evidence type="ECO:0000313" key="1">
    <source>
        <dbReference type="EMBL" id="WRL64997.1"/>
    </source>
</evidence>
<keyword evidence="2" id="KW-1185">Reference proteome</keyword>
<proteinExistence type="predicted"/>
<reference evidence="1 2" key="1">
    <citation type="submission" date="2023-12" db="EMBL/GenBank/DDBJ databases">
        <title>Blastococcus brunescens sp. nov., an actonobacterium isolated from sandstone collected in sahara desert.</title>
        <authorList>
            <person name="Gtari M."/>
            <person name="Ghodhbane F."/>
        </authorList>
    </citation>
    <scope>NUCLEOTIDE SEQUENCE [LARGE SCALE GENOMIC DNA]</scope>
    <source>
        <strain evidence="1 2">BMG 8361</strain>
    </source>
</reference>
<dbReference type="RefSeq" id="WP_324276321.1">
    <property type="nucleotide sequence ID" value="NZ_CP141261.1"/>
</dbReference>
<name>A0ABZ1B3P5_9ACTN</name>
<dbReference type="Proteomes" id="UP001324287">
    <property type="component" value="Chromosome"/>
</dbReference>
<sequence>MDASELEARFFDHVPEQFCRRLLRMIFDARRRAWDHCAAEFPPTEAENVRPFYVRGKVETQLREVADLHAGDGLIHRVLKAPGSGWNHTEVLAGPILLTAGAVQSPCGPINKADFRLGLAASNQGTLFDSGPAGSHLYVMLIHSGYRSVNSSEQRKYGHLAGSAYLAFPASDLDTYLHEINLFERYPDIVGANLPQEWDQEAVVKFMYYARKSSWPRAS</sequence>
<dbReference type="EMBL" id="CP141261">
    <property type="protein sequence ID" value="WRL64997.1"/>
    <property type="molecule type" value="Genomic_DNA"/>
</dbReference>
<protein>
    <submittedName>
        <fullName evidence="1">Uncharacterized protein</fullName>
    </submittedName>
</protein>
<gene>
    <name evidence="1" type="ORF">U6N30_04590</name>
</gene>
<accession>A0ABZ1B3P5</accession>